<sequence length="312" mass="34080">MVSARAWTARGMHARGMYGEGGVRVRRRVRAADGRHLMVERLGDPRGRPVFLLHGTPGSRLGPAPRGMVLYQRGTQLIAYDRPGYGGSDRLAGRSVADVAQDVRAIADDFGLERFAVVGRSGGAPHALACAALMPDRVTRAAALVTLAPRDADGLDWFEGMAASNVTEYTSASDDPAGLVERFTLRSAEIRKDPVRLLNDLRRELTDSDRMVVSDAGVRSMLLRNYQEALRTSAYGWIDDALAFCSPWGFDPADIKSPVMLWHGEKDVFSPVGHSRWLAQRIPGATAVLEPAAAHFDALHALPRILTWLLDD</sequence>
<evidence type="ECO:0000313" key="3">
    <source>
        <dbReference type="Proteomes" id="UP000060513"/>
    </source>
</evidence>
<dbReference type="Pfam" id="PF00561">
    <property type="entry name" value="Abhydrolase_1"/>
    <property type="match status" value="1"/>
</dbReference>
<evidence type="ECO:0000259" key="1">
    <source>
        <dbReference type="Pfam" id="PF00561"/>
    </source>
</evidence>
<dbReference type="GO" id="GO:0016787">
    <property type="term" value="F:hydrolase activity"/>
    <property type="evidence" value="ECO:0007669"/>
    <property type="project" value="UniProtKB-KW"/>
</dbReference>
<organism evidence="2">
    <name type="scientific">Streptomyces pristinaespiralis</name>
    <dbReference type="NCBI Taxonomy" id="38300"/>
    <lineage>
        <taxon>Bacteria</taxon>
        <taxon>Bacillati</taxon>
        <taxon>Actinomycetota</taxon>
        <taxon>Actinomycetes</taxon>
        <taxon>Kitasatosporales</taxon>
        <taxon>Streptomycetaceae</taxon>
        <taxon>Streptomyces</taxon>
    </lineage>
</organism>
<dbReference type="InterPro" id="IPR000073">
    <property type="entry name" value="AB_hydrolase_1"/>
</dbReference>
<dbReference type="STRING" id="38300.SPRI_5794"/>
<dbReference type="InterPro" id="IPR050471">
    <property type="entry name" value="AB_hydrolase"/>
</dbReference>
<dbReference type="InterPro" id="IPR029058">
    <property type="entry name" value="AB_hydrolase_fold"/>
</dbReference>
<dbReference type="EMBL" id="CP011340">
    <property type="protein sequence ID" value="ALC24100.1"/>
    <property type="molecule type" value="Genomic_DNA"/>
</dbReference>
<feature type="domain" description="AB hydrolase-1" evidence="1">
    <location>
        <begin position="49"/>
        <end position="297"/>
    </location>
</feature>
<dbReference type="OMA" id="YGWIDDA"/>
<dbReference type="PATRIC" id="fig|38300.4.peg.6069"/>
<evidence type="ECO:0000313" key="2">
    <source>
        <dbReference type="EMBL" id="ALC24100.1"/>
    </source>
</evidence>
<reference evidence="2 3" key="1">
    <citation type="submission" date="2015-08" db="EMBL/GenBank/DDBJ databases">
        <title>Genome sequence of the pristinamycin over-producing bacterium Streptomyces pristinaespiralis HCCB10218.</title>
        <authorList>
            <person name="Tian J."/>
            <person name="Yang J."/>
            <person name="Li L."/>
            <person name="Ruan L."/>
            <person name="Wei W."/>
            <person name="Zheng G."/>
            <person name="Wei Z."/>
            <person name="Yang S."/>
            <person name="Ge M."/>
            <person name="Jiang W."/>
            <person name="Lu Y."/>
        </authorList>
    </citation>
    <scope>NUCLEOTIDE SEQUENCE [LARGE SCALE GENOMIC DNA]</scope>
    <source>
        <strain evidence="2 3">HCCB 10218</strain>
    </source>
</reference>
<proteinExistence type="predicted"/>
<protein>
    <submittedName>
        <fullName evidence="2">Hydrolase</fullName>
    </submittedName>
</protein>
<dbReference type="AlphaFoldDB" id="A0A0M4DWR2"/>
<dbReference type="PANTHER" id="PTHR43433">
    <property type="entry name" value="HYDROLASE, ALPHA/BETA FOLD FAMILY PROTEIN"/>
    <property type="match status" value="1"/>
</dbReference>
<dbReference type="KEGG" id="spri:SPRI_5794"/>
<dbReference type="SUPFAM" id="SSF53474">
    <property type="entry name" value="alpha/beta-Hydrolases"/>
    <property type="match status" value="1"/>
</dbReference>
<dbReference type="Gene3D" id="3.40.50.1820">
    <property type="entry name" value="alpha/beta hydrolase"/>
    <property type="match status" value="1"/>
</dbReference>
<name>A0A0M4DWR2_STRPR</name>
<accession>A0A0M4DWR2</accession>
<dbReference type="PANTHER" id="PTHR43433:SF5">
    <property type="entry name" value="AB HYDROLASE-1 DOMAIN-CONTAINING PROTEIN"/>
    <property type="match status" value="1"/>
</dbReference>
<gene>
    <name evidence="2" type="ORF">SPRI_5794</name>
</gene>
<dbReference type="Proteomes" id="UP000060513">
    <property type="component" value="Chromosome"/>
</dbReference>
<keyword evidence="2" id="KW-0378">Hydrolase</keyword>